<gene>
    <name evidence="1" type="ORF">VNO80_00176</name>
</gene>
<evidence type="ECO:0000313" key="2">
    <source>
        <dbReference type="Proteomes" id="UP001374584"/>
    </source>
</evidence>
<comment type="caution">
    <text evidence="1">The sequence shown here is derived from an EMBL/GenBank/DDBJ whole genome shotgun (WGS) entry which is preliminary data.</text>
</comment>
<organism evidence="1 2">
    <name type="scientific">Phaseolus coccineus</name>
    <name type="common">Scarlet runner bean</name>
    <name type="synonym">Phaseolus multiflorus</name>
    <dbReference type="NCBI Taxonomy" id="3886"/>
    <lineage>
        <taxon>Eukaryota</taxon>
        <taxon>Viridiplantae</taxon>
        <taxon>Streptophyta</taxon>
        <taxon>Embryophyta</taxon>
        <taxon>Tracheophyta</taxon>
        <taxon>Spermatophyta</taxon>
        <taxon>Magnoliopsida</taxon>
        <taxon>eudicotyledons</taxon>
        <taxon>Gunneridae</taxon>
        <taxon>Pentapetalae</taxon>
        <taxon>rosids</taxon>
        <taxon>fabids</taxon>
        <taxon>Fabales</taxon>
        <taxon>Fabaceae</taxon>
        <taxon>Papilionoideae</taxon>
        <taxon>50 kb inversion clade</taxon>
        <taxon>NPAAA clade</taxon>
        <taxon>indigoferoid/millettioid clade</taxon>
        <taxon>Phaseoleae</taxon>
        <taxon>Phaseolus</taxon>
    </lineage>
</organism>
<dbReference type="Proteomes" id="UP001374584">
    <property type="component" value="Unassembled WGS sequence"/>
</dbReference>
<keyword evidence="2" id="KW-1185">Reference proteome</keyword>
<protein>
    <submittedName>
        <fullName evidence="1">Uncharacterized protein</fullName>
    </submittedName>
</protein>
<dbReference type="AlphaFoldDB" id="A0AAN9NYC2"/>
<evidence type="ECO:0000313" key="1">
    <source>
        <dbReference type="EMBL" id="KAK7381630.1"/>
    </source>
</evidence>
<proteinExistence type="predicted"/>
<dbReference type="EMBL" id="JAYMYR010000001">
    <property type="protein sequence ID" value="KAK7381630.1"/>
    <property type="molecule type" value="Genomic_DNA"/>
</dbReference>
<sequence>MIVDDKEKLLRKIYKPNRGTYCFFISLFCENRRAETLADKPNTRTSQIPSTLESRSRTRWKLILGLS</sequence>
<name>A0AAN9NYC2_PHACN</name>
<reference evidence="1 2" key="1">
    <citation type="submission" date="2024-01" db="EMBL/GenBank/DDBJ databases">
        <title>The genomes of 5 underutilized Papilionoideae crops provide insights into root nodulation and disease resistanc.</title>
        <authorList>
            <person name="Jiang F."/>
        </authorList>
    </citation>
    <scope>NUCLEOTIDE SEQUENCE [LARGE SCALE GENOMIC DNA]</scope>
    <source>
        <strain evidence="1">JINMINGXINNONG_FW02</strain>
        <tissue evidence="1">Leaves</tissue>
    </source>
</reference>
<accession>A0AAN9NYC2</accession>